<dbReference type="InterPro" id="IPR003594">
    <property type="entry name" value="HATPase_dom"/>
</dbReference>
<dbReference type="PRINTS" id="PR00344">
    <property type="entry name" value="BCTRLSENSOR"/>
</dbReference>
<dbReference type="Pfam" id="PF02518">
    <property type="entry name" value="HATPase_c"/>
    <property type="match status" value="1"/>
</dbReference>
<dbReference type="InterPro" id="IPR005467">
    <property type="entry name" value="His_kinase_dom"/>
</dbReference>
<dbReference type="SMART" id="SM00388">
    <property type="entry name" value="HisKA"/>
    <property type="match status" value="1"/>
</dbReference>
<keyword evidence="5" id="KW-0902">Two-component regulatory system</keyword>
<dbReference type="InterPro" id="IPR036890">
    <property type="entry name" value="HATPase_C_sf"/>
</dbReference>
<reference evidence="7 8" key="1">
    <citation type="submission" date="2020-08" db="EMBL/GenBank/DDBJ databases">
        <title>Genome public.</title>
        <authorList>
            <person name="Liu C."/>
            <person name="Sun Q."/>
        </authorList>
    </citation>
    <scope>NUCLEOTIDE SEQUENCE [LARGE SCALE GENOMIC DNA]</scope>
    <source>
        <strain evidence="7 8">NSJ-6</strain>
    </source>
</reference>
<dbReference type="PANTHER" id="PTHR43547:SF2">
    <property type="entry name" value="HYBRID SIGNAL TRANSDUCTION HISTIDINE KINASE C"/>
    <property type="match status" value="1"/>
</dbReference>
<evidence type="ECO:0000256" key="4">
    <source>
        <dbReference type="ARBA" id="ARBA00022777"/>
    </source>
</evidence>
<keyword evidence="4 7" id="KW-0808">Transferase</keyword>
<dbReference type="EC" id="2.7.13.3" evidence="2"/>
<keyword evidence="8" id="KW-1185">Reference proteome</keyword>
<dbReference type="InterPro" id="IPR004358">
    <property type="entry name" value="Sig_transdc_His_kin-like_C"/>
</dbReference>
<proteinExistence type="predicted"/>
<dbReference type="PROSITE" id="PS50109">
    <property type="entry name" value="HIS_KIN"/>
    <property type="match status" value="1"/>
</dbReference>
<dbReference type="GO" id="GO:0016301">
    <property type="term" value="F:kinase activity"/>
    <property type="evidence" value="ECO:0007669"/>
    <property type="project" value="UniProtKB-KW"/>
</dbReference>
<evidence type="ECO:0000256" key="5">
    <source>
        <dbReference type="ARBA" id="ARBA00023012"/>
    </source>
</evidence>
<evidence type="ECO:0000259" key="6">
    <source>
        <dbReference type="PROSITE" id="PS50109"/>
    </source>
</evidence>
<evidence type="ECO:0000313" key="8">
    <source>
        <dbReference type="Proteomes" id="UP000596929"/>
    </source>
</evidence>
<dbReference type="SUPFAM" id="SSF55874">
    <property type="entry name" value="ATPase domain of HSP90 chaperone/DNA topoisomerase II/histidine kinase"/>
    <property type="match status" value="1"/>
</dbReference>
<dbReference type="RefSeq" id="WP_032116844.1">
    <property type="nucleotide sequence ID" value="NZ_JACOOO010000031.1"/>
</dbReference>
<dbReference type="InterPro" id="IPR003661">
    <property type="entry name" value="HisK_dim/P_dom"/>
</dbReference>
<protein>
    <recommendedName>
        <fullName evidence="2">histidine kinase</fullName>
        <ecNumber evidence="2">2.7.13.3</ecNumber>
    </recommendedName>
</protein>
<sequence length="282" mass="32375">MGNSIGENKLVTIDELEELLCNLRNESENKENFTLNITHDMRSHLNVIISALQFIEHNSLNITTEKKYMNIIKRNSYKILKLINNLIDTSRLENNFYKLEKRNIDIVSMIEGTVECIEKYSLEKNIQLIFDTNKEECIVSADPEAIDRIVMNLLSNAIKFSPMDSEIFVYLNIDNENINISVIDNGKGISQEEQDKIFNRFYQCSNRSDKEYIGSGIGLDLTNYLVKAHGGNISINSVENEGSEFIVTIPRVLEEHIETVDNSISSKIQMLEIEFSDIYLSE</sequence>
<name>A0ABR7DFE7_9CLOT</name>
<keyword evidence="3" id="KW-0597">Phosphoprotein</keyword>
<evidence type="ECO:0000256" key="1">
    <source>
        <dbReference type="ARBA" id="ARBA00000085"/>
    </source>
</evidence>
<dbReference type="Gene3D" id="3.30.565.10">
    <property type="entry name" value="Histidine kinase-like ATPase, C-terminal domain"/>
    <property type="match status" value="1"/>
</dbReference>
<evidence type="ECO:0000256" key="2">
    <source>
        <dbReference type="ARBA" id="ARBA00012438"/>
    </source>
</evidence>
<gene>
    <name evidence="7" type="ORF">H8S20_13345</name>
</gene>
<dbReference type="EMBL" id="JACOOO010000031">
    <property type="protein sequence ID" value="MBC5629862.1"/>
    <property type="molecule type" value="Genomic_DNA"/>
</dbReference>
<organism evidence="7 8">
    <name type="scientific">Clostridium hominis</name>
    <dbReference type="NCBI Taxonomy" id="2763036"/>
    <lineage>
        <taxon>Bacteria</taxon>
        <taxon>Bacillati</taxon>
        <taxon>Bacillota</taxon>
        <taxon>Clostridia</taxon>
        <taxon>Eubacteriales</taxon>
        <taxon>Clostridiaceae</taxon>
        <taxon>Clostridium</taxon>
    </lineage>
</organism>
<evidence type="ECO:0000256" key="3">
    <source>
        <dbReference type="ARBA" id="ARBA00022553"/>
    </source>
</evidence>
<feature type="domain" description="Histidine kinase" evidence="6">
    <location>
        <begin position="36"/>
        <end position="253"/>
    </location>
</feature>
<accession>A0ABR7DFE7</accession>
<keyword evidence="4 7" id="KW-0418">Kinase</keyword>
<dbReference type="SMART" id="SM00387">
    <property type="entry name" value="HATPase_c"/>
    <property type="match status" value="1"/>
</dbReference>
<comment type="catalytic activity">
    <reaction evidence="1">
        <text>ATP + protein L-histidine = ADP + protein N-phospho-L-histidine.</text>
        <dbReference type="EC" id="2.7.13.3"/>
    </reaction>
</comment>
<dbReference type="InterPro" id="IPR036097">
    <property type="entry name" value="HisK_dim/P_sf"/>
</dbReference>
<dbReference type="Gene3D" id="1.10.287.130">
    <property type="match status" value="1"/>
</dbReference>
<dbReference type="CDD" id="cd00082">
    <property type="entry name" value="HisKA"/>
    <property type="match status" value="1"/>
</dbReference>
<dbReference type="SUPFAM" id="SSF47384">
    <property type="entry name" value="Homodimeric domain of signal transducing histidine kinase"/>
    <property type="match status" value="1"/>
</dbReference>
<evidence type="ECO:0000313" key="7">
    <source>
        <dbReference type="EMBL" id="MBC5629862.1"/>
    </source>
</evidence>
<comment type="caution">
    <text evidence="7">The sequence shown here is derived from an EMBL/GenBank/DDBJ whole genome shotgun (WGS) entry which is preliminary data.</text>
</comment>
<dbReference type="Pfam" id="PF00512">
    <property type="entry name" value="HisKA"/>
    <property type="match status" value="1"/>
</dbReference>
<dbReference type="PANTHER" id="PTHR43547">
    <property type="entry name" value="TWO-COMPONENT HISTIDINE KINASE"/>
    <property type="match status" value="1"/>
</dbReference>
<dbReference type="Proteomes" id="UP000596929">
    <property type="component" value="Unassembled WGS sequence"/>
</dbReference>